<evidence type="ECO:0000256" key="1">
    <source>
        <dbReference type="ARBA" id="ARBA00010136"/>
    </source>
</evidence>
<keyword evidence="16" id="KW-1185">Reference proteome</keyword>
<dbReference type="Proteomes" id="UP000518752">
    <property type="component" value="Unassembled WGS sequence"/>
</dbReference>
<dbReference type="SUPFAM" id="SSF63737">
    <property type="entry name" value="Leukotriene A4 hydrolase N-terminal domain"/>
    <property type="match status" value="1"/>
</dbReference>
<evidence type="ECO:0000256" key="4">
    <source>
        <dbReference type="ARBA" id="ARBA00022723"/>
    </source>
</evidence>
<evidence type="ECO:0000256" key="9">
    <source>
        <dbReference type="PIRSR" id="PIRSR634016-3"/>
    </source>
</evidence>
<evidence type="ECO:0000259" key="12">
    <source>
        <dbReference type="Pfam" id="PF01433"/>
    </source>
</evidence>
<feature type="domain" description="Peptidase M1 membrane alanine aminopeptidase" evidence="12">
    <location>
        <begin position="251"/>
        <end position="486"/>
    </location>
</feature>
<feature type="active site" description="Proton acceptor" evidence="8">
    <location>
        <position position="324"/>
    </location>
</feature>
<feature type="domain" description="Aminopeptidase N-like N-terminal" evidence="14">
    <location>
        <begin position="11"/>
        <end position="211"/>
    </location>
</feature>
<protein>
    <recommendedName>
        <fullName evidence="11">Aminopeptidase</fullName>
        <ecNumber evidence="11">3.4.11.-</ecNumber>
    </recommendedName>
</protein>
<dbReference type="CDD" id="cd09601">
    <property type="entry name" value="M1_APN-Q_like"/>
    <property type="match status" value="1"/>
</dbReference>
<evidence type="ECO:0000256" key="5">
    <source>
        <dbReference type="ARBA" id="ARBA00022801"/>
    </source>
</evidence>
<comment type="caution">
    <text evidence="15">The sequence shown here is derived from an EMBL/GenBank/DDBJ whole genome shotgun (WGS) entry which is preliminary data.</text>
</comment>
<dbReference type="Gene3D" id="2.60.40.1730">
    <property type="entry name" value="tricorn interacting facor f3 domain"/>
    <property type="match status" value="1"/>
</dbReference>
<dbReference type="GO" id="GO:0070006">
    <property type="term" value="F:metalloaminopeptidase activity"/>
    <property type="evidence" value="ECO:0007669"/>
    <property type="project" value="TreeGrafter"/>
</dbReference>
<keyword evidence="3 11" id="KW-0645">Protease</keyword>
<dbReference type="PANTHER" id="PTHR11533:SF174">
    <property type="entry name" value="PUROMYCIN-SENSITIVE AMINOPEPTIDASE-RELATED"/>
    <property type="match status" value="1"/>
</dbReference>
<dbReference type="InterPro" id="IPR014782">
    <property type="entry name" value="Peptidase_M1_dom"/>
</dbReference>
<dbReference type="GO" id="GO:0016020">
    <property type="term" value="C:membrane"/>
    <property type="evidence" value="ECO:0007669"/>
    <property type="project" value="TreeGrafter"/>
</dbReference>
<dbReference type="GO" id="GO:0042277">
    <property type="term" value="F:peptide binding"/>
    <property type="evidence" value="ECO:0007669"/>
    <property type="project" value="TreeGrafter"/>
</dbReference>
<dbReference type="PRINTS" id="PR00756">
    <property type="entry name" value="ALADIPTASE"/>
</dbReference>
<sequence length="909" mass="102391">MDYRLPTNVSPSHYTLAILTDLAQHKFRGTVEIDLKVNEDTSTIVLNSANLQLADASVTITQAGPGEAFVPVSQSVDAISERATFVFPSTFKAGSALQLFIAFEGELSGNLVGYYEGTWEHEGEKKYYTVTQFEPTAARRAFPCWDEPLCKATFVMSMISRSGTVNLFNTPVVSEEPYEEQGDIHGVMKDVSPGDWTITRFDTSPLMSTYLVAFANGEFEYIESSFKSPISGKTRPLRVYASSSLIHQARYCLEVTAKVLPVYEQVFDIEYPLPKLDTLVIQDFDAYAMENWGLIVGRASQYLLDPNASNLAQKQAVVANQFHEIAHMWFGNITTMEWWTYLYLNEGFATLMGELIIPVRSSISRGFYTHTYSTFTRVFQEWKLDSAFIHLHINDAMRLDNKLSSHPVEVDCPDANKINQIFDALSYSKAASVLRMLANHVGVDAFLKGVSAYLKAHLYGNSVTEDLWKGITEATGFDASEFMNAYISKPGIPLISVSESETEIQVTQTRFLQKGAVDDANLRWQVLPDLNVPLNISTIDAEGKQHVNKTVLKSQSESYPIDIKNPFKLNAGSFGYYRVLYSPERFRQIAVEAAKPNSGFDVGDRLGLVQDAFALASAQLLSPSIALDLLLAFKDLREYYVWATISAELESLLGIWWENQSVVELLNDLRRTLFKPIVNELGYEYSADEDPDISLLRSCAIANASRAKDDDVVNELRKRFKHFQDTKDTSGIPQELQGPIYAAAVRYGGEEEYQTVKQLVKSPNTPPPEQVAAISAMCSTQDPKLILSTIDYMANESRDQDIHAFILELMKNTKARNSYLEYFKGNYDKIYQKFKDGFAIGGIVKLSFSPLTTKKDYEETKDFLKDGRDTSKYSFIVPQILESIQEKIVYIDTSTGDMREWLRKWKKGQ</sequence>
<feature type="binding site" evidence="9">
    <location>
        <position position="346"/>
    </location>
    <ligand>
        <name>Zn(2+)</name>
        <dbReference type="ChEBI" id="CHEBI:29105"/>
        <note>catalytic</note>
    </ligand>
</feature>
<dbReference type="Gene3D" id="1.10.390.10">
    <property type="entry name" value="Neutral Protease Domain 2"/>
    <property type="match status" value="1"/>
</dbReference>
<dbReference type="SUPFAM" id="SSF55486">
    <property type="entry name" value="Metalloproteases ('zincins'), catalytic domain"/>
    <property type="match status" value="1"/>
</dbReference>
<dbReference type="InterPro" id="IPR024571">
    <property type="entry name" value="ERAP1-like_C_dom"/>
</dbReference>
<dbReference type="InterPro" id="IPR027268">
    <property type="entry name" value="Peptidase_M4/M1_CTD_sf"/>
</dbReference>
<evidence type="ECO:0000256" key="3">
    <source>
        <dbReference type="ARBA" id="ARBA00022670"/>
    </source>
</evidence>
<dbReference type="GO" id="GO:0005737">
    <property type="term" value="C:cytoplasm"/>
    <property type="evidence" value="ECO:0007669"/>
    <property type="project" value="TreeGrafter"/>
</dbReference>
<feature type="site" description="Transition state stabilizer" evidence="10">
    <location>
        <position position="427"/>
    </location>
</feature>
<evidence type="ECO:0000313" key="16">
    <source>
        <dbReference type="Proteomes" id="UP000518752"/>
    </source>
</evidence>
<proteinExistence type="inferred from homology"/>
<evidence type="ECO:0000313" key="15">
    <source>
        <dbReference type="EMBL" id="KAF5386438.1"/>
    </source>
</evidence>
<dbReference type="InterPro" id="IPR045357">
    <property type="entry name" value="Aminopeptidase_N-like_N"/>
</dbReference>
<comment type="similarity">
    <text evidence="1 11">Belongs to the peptidase M1 family.</text>
</comment>
<reference evidence="15 16" key="1">
    <citation type="journal article" date="2020" name="ISME J.">
        <title>Uncovering the hidden diversity of litter-decomposition mechanisms in mushroom-forming fungi.</title>
        <authorList>
            <person name="Floudas D."/>
            <person name="Bentzer J."/>
            <person name="Ahren D."/>
            <person name="Johansson T."/>
            <person name="Persson P."/>
            <person name="Tunlid A."/>
        </authorList>
    </citation>
    <scope>NUCLEOTIDE SEQUENCE [LARGE SCALE GENOMIC DNA]</scope>
    <source>
        <strain evidence="15 16">CBS 406.79</strain>
    </source>
</reference>
<dbReference type="FunFam" id="1.10.390.10:FF:000006">
    <property type="entry name" value="Puromycin-sensitive aminopeptidase"/>
    <property type="match status" value="1"/>
</dbReference>
<keyword evidence="4 9" id="KW-0479">Metal-binding</keyword>
<dbReference type="InterPro" id="IPR034016">
    <property type="entry name" value="M1_APN-typ"/>
</dbReference>
<dbReference type="OrthoDB" id="10031169at2759"/>
<accession>A0A8H5MA27</accession>
<dbReference type="InterPro" id="IPR050344">
    <property type="entry name" value="Peptidase_M1_aminopeptidases"/>
</dbReference>
<dbReference type="InterPro" id="IPR042097">
    <property type="entry name" value="Aminopeptidase_N-like_N_sf"/>
</dbReference>
<dbReference type="GO" id="GO:0043171">
    <property type="term" value="P:peptide catabolic process"/>
    <property type="evidence" value="ECO:0007669"/>
    <property type="project" value="TreeGrafter"/>
</dbReference>
<evidence type="ECO:0000256" key="7">
    <source>
        <dbReference type="ARBA" id="ARBA00023049"/>
    </source>
</evidence>
<dbReference type="InterPro" id="IPR001930">
    <property type="entry name" value="Peptidase_M1"/>
</dbReference>
<keyword evidence="7 11" id="KW-0482">Metalloprotease</keyword>
<dbReference type="Pfam" id="PF01433">
    <property type="entry name" value="Peptidase_M1"/>
    <property type="match status" value="1"/>
</dbReference>
<dbReference type="Gene3D" id="2.60.40.1910">
    <property type="match status" value="1"/>
</dbReference>
<evidence type="ECO:0000256" key="2">
    <source>
        <dbReference type="ARBA" id="ARBA00022438"/>
    </source>
</evidence>
<keyword evidence="5 11" id="KW-0378">Hydrolase</keyword>
<dbReference type="PANTHER" id="PTHR11533">
    <property type="entry name" value="PROTEASE M1 ZINC METALLOPROTEASE"/>
    <property type="match status" value="1"/>
</dbReference>
<dbReference type="AlphaFoldDB" id="A0A8H5MA27"/>
<dbReference type="EMBL" id="JAACJN010000035">
    <property type="protein sequence ID" value="KAF5386438.1"/>
    <property type="molecule type" value="Genomic_DNA"/>
</dbReference>
<keyword evidence="2 11" id="KW-0031">Aminopeptidase</keyword>
<dbReference type="Pfam" id="PF17900">
    <property type="entry name" value="Peptidase_M1_N"/>
    <property type="match status" value="1"/>
</dbReference>
<dbReference type="GO" id="GO:0006508">
    <property type="term" value="P:proteolysis"/>
    <property type="evidence" value="ECO:0007669"/>
    <property type="project" value="UniProtKB-KW"/>
</dbReference>
<dbReference type="Gene3D" id="1.25.50.20">
    <property type="match status" value="1"/>
</dbReference>
<feature type="binding site" evidence="9">
    <location>
        <position position="323"/>
    </location>
    <ligand>
        <name>Zn(2+)</name>
        <dbReference type="ChEBI" id="CHEBI:29105"/>
        <note>catalytic</note>
    </ligand>
</feature>
<evidence type="ECO:0000259" key="14">
    <source>
        <dbReference type="Pfam" id="PF17900"/>
    </source>
</evidence>
<evidence type="ECO:0000256" key="6">
    <source>
        <dbReference type="ARBA" id="ARBA00022833"/>
    </source>
</evidence>
<dbReference type="EC" id="3.4.11.-" evidence="11"/>
<organism evidence="15 16">
    <name type="scientific">Collybiopsis confluens</name>
    <dbReference type="NCBI Taxonomy" id="2823264"/>
    <lineage>
        <taxon>Eukaryota</taxon>
        <taxon>Fungi</taxon>
        <taxon>Dikarya</taxon>
        <taxon>Basidiomycota</taxon>
        <taxon>Agaricomycotina</taxon>
        <taxon>Agaricomycetes</taxon>
        <taxon>Agaricomycetidae</taxon>
        <taxon>Agaricales</taxon>
        <taxon>Marasmiineae</taxon>
        <taxon>Omphalotaceae</taxon>
        <taxon>Collybiopsis</taxon>
    </lineage>
</organism>
<dbReference type="GO" id="GO:0005615">
    <property type="term" value="C:extracellular space"/>
    <property type="evidence" value="ECO:0007669"/>
    <property type="project" value="TreeGrafter"/>
</dbReference>
<gene>
    <name evidence="15" type="ORF">D9757_005908</name>
</gene>
<dbReference type="GO" id="GO:0008270">
    <property type="term" value="F:zinc ion binding"/>
    <property type="evidence" value="ECO:0007669"/>
    <property type="project" value="UniProtKB-UniRule"/>
</dbReference>
<name>A0A8H5MA27_9AGAR</name>
<evidence type="ECO:0000256" key="8">
    <source>
        <dbReference type="PIRSR" id="PIRSR634016-1"/>
    </source>
</evidence>
<dbReference type="Pfam" id="PF11838">
    <property type="entry name" value="ERAP1_C"/>
    <property type="match status" value="1"/>
</dbReference>
<evidence type="ECO:0000256" key="10">
    <source>
        <dbReference type="PIRSR" id="PIRSR634016-4"/>
    </source>
</evidence>
<feature type="binding site" evidence="9">
    <location>
        <position position="327"/>
    </location>
    <ligand>
        <name>Zn(2+)</name>
        <dbReference type="ChEBI" id="CHEBI:29105"/>
        <note>catalytic</note>
    </ligand>
</feature>
<evidence type="ECO:0000256" key="11">
    <source>
        <dbReference type="RuleBase" id="RU364040"/>
    </source>
</evidence>
<feature type="domain" description="ERAP1-like C-terminal" evidence="13">
    <location>
        <begin position="567"/>
        <end position="885"/>
    </location>
</feature>
<evidence type="ECO:0000259" key="13">
    <source>
        <dbReference type="Pfam" id="PF11838"/>
    </source>
</evidence>
<keyword evidence="6 9" id="KW-0862">Zinc</keyword>
<comment type="cofactor">
    <cofactor evidence="9 11">
        <name>Zn(2+)</name>
        <dbReference type="ChEBI" id="CHEBI:29105"/>
    </cofactor>
    <text evidence="9 11">Binds 1 zinc ion per subunit.</text>
</comment>